<feature type="chain" id="PRO_5021935515" description="Mannosyltransferase" evidence="13">
    <location>
        <begin position="29"/>
        <end position="536"/>
    </location>
</feature>
<feature type="transmembrane region" description="Helical" evidence="12">
    <location>
        <begin position="182"/>
        <end position="210"/>
    </location>
</feature>
<keyword evidence="4 12" id="KW-0328">Glycosyltransferase</keyword>
<comment type="catalytic activity">
    <reaction evidence="11">
        <text>an alpha-D-Man-(1-&gt;2)-alpha-D-Man-(1-&gt;2)-alpha-D-Man-(1-&gt;3)-[alpha-D-Man-(1-&gt;2)-alpha-D-Man-(1-&gt;3)-alpha-D-Man-(1-&gt;6)]-beta-D-Man-(1-&gt;4)-beta-D-GlcNAc-(1-&gt;4)-alpha-D-GlcNAc-diphospho-di-trans,poly-cis-dolichol + a di-trans,poly-cis-dolichyl beta-D-mannosyl phosphate = an alpha-D-Man-(1-&gt;2)-alpha-D-Man-(1-&gt;2)-alpha-D-Man-(1-&gt;3)-[alpha-D-Man-(1-&gt;2)-alpha-D-Man-(1-&gt;3)-[alpha-D-Man-(1-&gt;6)]-alpha-D-Man-(1-&gt;6)]-beta-D-Man-(1-&gt;4)-beta-D-GlcNAc-(1-&gt;4)-alpha-D-GlcNAc-diphospho-di-trans,poly-cis-dolichol + a di-trans,poly-cis-dolichyl phosphate + H(+)</text>
        <dbReference type="Rhea" id="RHEA:29535"/>
        <dbReference type="Rhea" id="RHEA-COMP:19498"/>
        <dbReference type="Rhea" id="RHEA-COMP:19501"/>
        <dbReference type="Rhea" id="RHEA-COMP:19518"/>
        <dbReference type="Rhea" id="RHEA-COMP:19519"/>
        <dbReference type="ChEBI" id="CHEBI:15378"/>
        <dbReference type="ChEBI" id="CHEBI:57683"/>
        <dbReference type="ChEBI" id="CHEBI:58211"/>
        <dbReference type="ChEBI" id="CHEBI:132517"/>
        <dbReference type="ChEBI" id="CHEBI:132519"/>
        <dbReference type="EC" id="2.4.1.260"/>
    </reaction>
    <physiologicalReaction direction="left-to-right" evidence="11">
        <dbReference type="Rhea" id="RHEA:29536"/>
    </physiologicalReaction>
</comment>
<feature type="transmembrane region" description="Helical" evidence="12">
    <location>
        <begin position="97"/>
        <end position="114"/>
    </location>
</feature>
<evidence type="ECO:0000256" key="5">
    <source>
        <dbReference type="ARBA" id="ARBA00022679"/>
    </source>
</evidence>
<feature type="transmembrane region" description="Helical" evidence="12">
    <location>
        <begin position="330"/>
        <end position="350"/>
    </location>
</feature>
<evidence type="ECO:0000256" key="12">
    <source>
        <dbReference type="RuleBase" id="RU363075"/>
    </source>
</evidence>
<dbReference type="Pfam" id="PF03901">
    <property type="entry name" value="Glyco_transf_22"/>
    <property type="match status" value="1"/>
</dbReference>
<name>A0A511KLH2_RHOTO</name>
<comment type="similarity">
    <text evidence="3 12">Belongs to the glycosyltransferase 22 family.</text>
</comment>
<evidence type="ECO:0000256" key="7">
    <source>
        <dbReference type="ARBA" id="ARBA00022824"/>
    </source>
</evidence>
<comment type="pathway">
    <text evidence="2">Protein modification; protein glycosylation.</text>
</comment>
<evidence type="ECO:0000313" key="15">
    <source>
        <dbReference type="Proteomes" id="UP000321518"/>
    </source>
</evidence>
<dbReference type="EMBL" id="BJWK01000014">
    <property type="protein sequence ID" value="GEM11223.1"/>
    <property type="molecule type" value="Genomic_DNA"/>
</dbReference>
<gene>
    <name evidence="14" type="ORF">Rt10032_c14g5240</name>
</gene>
<dbReference type="UniPathway" id="UPA00378"/>
<dbReference type="PANTHER" id="PTHR22760:SF1">
    <property type="entry name" value="DOL-P-MAN:MAN(7)GLCNAC(2)-PP-DOL ALPHA-1,6-MANNOSYLTRANSFERASE"/>
    <property type="match status" value="1"/>
</dbReference>
<keyword evidence="5 14" id="KW-0808">Transferase</keyword>
<comment type="function">
    <text evidence="10">Mannosyltransferase that operates in the biosynthetic pathway of dolichol-linked oligosaccharides, the glycan precursors employed in protein asparagine (N)-glycosylation. The assembly of dolichol-linked oligosaccharides begins on the cytosolic side of the endoplasmic reticulum membrane and finishes in its lumen. The sequential addition of sugars to dolichol pyrophosphate produces dolichol-linked oligosaccharides containing fourteen sugars, including two GlcNAcs, nine mannoses and three glucoses. Once assembled, the oligosaccharide is transferred from the lipid to nascent proteins by oligosaccharyltransferases. In the lumen of the endoplasmic reticulum, adds the eighth mannose residue in an alpha-1,6 linkage onto Man(7)GlcNAc(2)-PP-dolichol to produce Man(8)GlcNAc(2)-PP-dolichol.</text>
</comment>
<evidence type="ECO:0000256" key="4">
    <source>
        <dbReference type="ARBA" id="ARBA00022676"/>
    </source>
</evidence>
<keyword evidence="8 12" id="KW-1133">Transmembrane helix</keyword>
<evidence type="ECO:0000313" key="14">
    <source>
        <dbReference type="EMBL" id="GEM11223.1"/>
    </source>
</evidence>
<feature type="transmembrane region" description="Helical" evidence="12">
    <location>
        <begin position="362"/>
        <end position="383"/>
    </location>
</feature>
<evidence type="ECO:0000256" key="13">
    <source>
        <dbReference type="SAM" id="SignalP"/>
    </source>
</evidence>
<proteinExistence type="inferred from homology"/>
<dbReference type="Proteomes" id="UP000321518">
    <property type="component" value="Unassembled WGS sequence"/>
</dbReference>
<keyword evidence="7 12" id="KW-0256">Endoplasmic reticulum</keyword>
<organism evidence="14 15">
    <name type="scientific">Rhodotorula toruloides</name>
    <name type="common">Yeast</name>
    <name type="synonym">Rhodosporidium toruloides</name>
    <dbReference type="NCBI Taxonomy" id="5286"/>
    <lineage>
        <taxon>Eukaryota</taxon>
        <taxon>Fungi</taxon>
        <taxon>Dikarya</taxon>
        <taxon>Basidiomycota</taxon>
        <taxon>Pucciniomycotina</taxon>
        <taxon>Microbotryomycetes</taxon>
        <taxon>Sporidiobolales</taxon>
        <taxon>Sporidiobolaceae</taxon>
        <taxon>Rhodotorula</taxon>
    </lineage>
</organism>
<evidence type="ECO:0000256" key="1">
    <source>
        <dbReference type="ARBA" id="ARBA00004477"/>
    </source>
</evidence>
<evidence type="ECO:0000256" key="6">
    <source>
        <dbReference type="ARBA" id="ARBA00022692"/>
    </source>
</evidence>
<comment type="caution">
    <text evidence="14">The sequence shown here is derived from an EMBL/GenBank/DDBJ whole genome shotgun (WGS) entry which is preliminary data.</text>
</comment>
<evidence type="ECO:0000256" key="8">
    <source>
        <dbReference type="ARBA" id="ARBA00022989"/>
    </source>
</evidence>
<dbReference type="EC" id="2.4.1.-" evidence="12"/>
<evidence type="ECO:0000256" key="9">
    <source>
        <dbReference type="ARBA" id="ARBA00023136"/>
    </source>
</evidence>
<dbReference type="InterPro" id="IPR005599">
    <property type="entry name" value="GPI_mannosylTrfase"/>
</dbReference>
<keyword evidence="9 12" id="KW-0472">Membrane</keyword>
<feature type="transmembrane region" description="Helical" evidence="12">
    <location>
        <begin position="126"/>
        <end position="145"/>
    </location>
</feature>
<accession>A0A511KLH2</accession>
<comment type="subcellular location">
    <subcellularLocation>
        <location evidence="1 12">Endoplasmic reticulum membrane</location>
        <topology evidence="1 12">Multi-pass membrane protein</topology>
    </subcellularLocation>
</comment>
<evidence type="ECO:0000256" key="10">
    <source>
        <dbReference type="ARBA" id="ARBA00044721"/>
    </source>
</evidence>
<sequence>MRIPLRGHEVLMVLVFAVHVLLVPPAKVEESFTLHFVRDALAKGVNAAGLQQYDHLEFSGAVPRSTIGPLALAGLSALPLRLASQLDLIRTGAEVQLIVRLTLAAVNALALALFSRRVRATYGAKVAKYFLLLASTQFHVPFWAGRTLPNMLAFPLVQVALALLITPPVLSSVSKPRFSTRTYILSAFSILTFAAVIMRLELVALIIPFALEHLARRLVGPVQLIATGLVSAVGSLGLSVLVDSYFWRRKTLLWPEGQAFLFNVLQGRSAEWGISPPLYYFTSALPKVLHLSLLPAVFSLLADRRTRRLLFPCFAYVGLLSSLKHKEWRFVVYVFPAFTVGAAAGIVAIGSLTASPRLRRGVLLAIVAVNLLLTALGLVASAANYPGYSAIAFLNNYLTEYASSDDTSGPLKQVHVGIEAKMTGASNFVLLDSAHATRPKGEKAWYLSPSSCTPPPIHFDRSEGPAYSTFDGLVSSGRFDYALLDVMASQEVSERGDVEVLYEATAFDGFDWRAAAAGRWRDVARKAVKVKVVKLR</sequence>
<evidence type="ECO:0000256" key="2">
    <source>
        <dbReference type="ARBA" id="ARBA00004922"/>
    </source>
</evidence>
<dbReference type="GO" id="GO:0005789">
    <property type="term" value="C:endoplasmic reticulum membrane"/>
    <property type="evidence" value="ECO:0007669"/>
    <property type="project" value="UniProtKB-SubCell"/>
</dbReference>
<reference evidence="14 15" key="1">
    <citation type="submission" date="2019-07" db="EMBL/GenBank/DDBJ databases">
        <title>Rhodotorula toruloides NBRC10032 genome sequencing.</title>
        <authorList>
            <person name="Shida Y."/>
            <person name="Takaku H."/>
            <person name="Ogasawara W."/>
            <person name="Mori K."/>
        </authorList>
    </citation>
    <scope>NUCLEOTIDE SEQUENCE [LARGE SCALE GENOMIC DNA]</scope>
    <source>
        <strain evidence="14 15">NBRC10032</strain>
    </source>
</reference>
<evidence type="ECO:0000256" key="3">
    <source>
        <dbReference type="ARBA" id="ARBA00007063"/>
    </source>
</evidence>
<keyword evidence="6 12" id="KW-0812">Transmembrane</keyword>
<evidence type="ECO:0000256" key="11">
    <source>
        <dbReference type="ARBA" id="ARBA00048899"/>
    </source>
</evidence>
<protein>
    <recommendedName>
        <fullName evidence="12">Mannosyltransferase</fullName>
        <ecNumber evidence="12">2.4.1.-</ecNumber>
    </recommendedName>
</protein>
<keyword evidence="13" id="KW-0732">Signal</keyword>
<dbReference type="AlphaFoldDB" id="A0A511KLH2"/>
<feature type="transmembrane region" description="Helical" evidence="12">
    <location>
        <begin position="222"/>
        <end position="242"/>
    </location>
</feature>
<feature type="transmembrane region" description="Helical" evidence="12">
    <location>
        <begin position="151"/>
        <end position="170"/>
    </location>
</feature>
<dbReference type="PANTHER" id="PTHR22760">
    <property type="entry name" value="GLYCOSYLTRANSFERASE"/>
    <property type="match status" value="1"/>
</dbReference>
<feature type="signal peptide" evidence="13">
    <location>
        <begin position="1"/>
        <end position="28"/>
    </location>
</feature>
<dbReference type="OrthoDB" id="19039at2759"/>
<dbReference type="GO" id="GO:0006487">
    <property type="term" value="P:protein N-linked glycosylation"/>
    <property type="evidence" value="ECO:0007669"/>
    <property type="project" value="TreeGrafter"/>
</dbReference>
<dbReference type="GO" id="GO:0052917">
    <property type="term" value="F:dol-P-Man:Man(7)GlcNAc(2)-PP-Dol alpha-1,6-mannosyltransferase activity"/>
    <property type="evidence" value="ECO:0007669"/>
    <property type="project" value="UniProtKB-EC"/>
</dbReference>